<feature type="compositionally biased region" description="Polar residues" evidence="1">
    <location>
        <begin position="172"/>
        <end position="182"/>
    </location>
</feature>
<feature type="compositionally biased region" description="Basic residues" evidence="1">
    <location>
        <begin position="259"/>
        <end position="268"/>
    </location>
</feature>
<dbReference type="AlphaFoldDB" id="A0AA40CMZ2"/>
<name>A0AA40CMZ2_9PEZI</name>
<evidence type="ECO:0000313" key="2">
    <source>
        <dbReference type="EMBL" id="KAK0644916.1"/>
    </source>
</evidence>
<feature type="region of interest" description="Disordered" evidence="1">
    <location>
        <begin position="141"/>
        <end position="182"/>
    </location>
</feature>
<reference evidence="2" key="1">
    <citation type="submission" date="2023-06" db="EMBL/GenBank/DDBJ databases">
        <title>Multi-omics analyses reveal the molecular pathogenesis toolkit of Lasiodiplodia hormozganensis, a cross-kingdom pathogen.</title>
        <authorList>
            <person name="Felix C."/>
            <person name="Meneses R."/>
            <person name="Goncalves M.F.M."/>
            <person name="Tilleman L."/>
            <person name="Duarte A.S."/>
            <person name="Jorrin-Novo J.V."/>
            <person name="Van De Peer Y."/>
            <person name="Deforce D."/>
            <person name="Van Nieuwerburgh F."/>
            <person name="Esteves A.C."/>
            <person name="Alves A."/>
        </authorList>
    </citation>
    <scope>NUCLEOTIDE SEQUENCE</scope>
    <source>
        <strain evidence="2">CBS 339.90</strain>
    </source>
</reference>
<dbReference type="EMBL" id="JAUJDW010000061">
    <property type="protein sequence ID" value="KAK0644916.1"/>
    <property type="molecule type" value="Genomic_DNA"/>
</dbReference>
<feature type="compositionally biased region" description="Polar residues" evidence="1">
    <location>
        <begin position="35"/>
        <end position="56"/>
    </location>
</feature>
<keyword evidence="3" id="KW-1185">Reference proteome</keyword>
<feature type="region of interest" description="Disordered" evidence="1">
    <location>
        <begin position="1"/>
        <end position="85"/>
    </location>
</feature>
<gene>
    <name evidence="2" type="ORF">DIS24_g8381</name>
</gene>
<feature type="compositionally biased region" description="Low complexity" evidence="1">
    <location>
        <begin position="142"/>
        <end position="154"/>
    </location>
</feature>
<feature type="compositionally biased region" description="Polar residues" evidence="1">
    <location>
        <begin position="1"/>
        <end position="19"/>
    </location>
</feature>
<organism evidence="2 3">
    <name type="scientific">Lasiodiplodia hormozganensis</name>
    <dbReference type="NCBI Taxonomy" id="869390"/>
    <lineage>
        <taxon>Eukaryota</taxon>
        <taxon>Fungi</taxon>
        <taxon>Dikarya</taxon>
        <taxon>Ascomycota</taxon>
        <taxon>Pezizomycotina</taxon>
        <taxon>Dothideomycetes</taxon>
        <taxon>Dothideomycetes incertae sedis</taxon>
        <taxon>Botryosphaeriales</taxon>
        <taxon>Botryosphaeriaceae</taxon>
        <taxon>Lasiodiplodia</taxon>
    </lineage>
</organism>
<evidence type="ECO:0000256" key="1">
    <source>
        <dbReference type="SAM" id="MobiDB-lite"/>
    </source>
</evidence>
<dbReference type="Proteomes" id="UP001175001">
    <property type="component" value="Unassembled WGS sequence"/>
</dbReference>
<sequence length="316" mass="33303">MSTSDDSLGNSCDNPTRSGGDNPPFRQDTGDTHDSTVSQDNNTTTNGVAPGNSRTRPANLRDEANGDDNSGFATSDFPPLPTHSNYPLFAEVRRLKEALQTENRKVAALEEELAAIKRWLGQAPAEVVALLPSEATKNQAVAADGATSDAAGGSADTGGRAGSASHERFRQRTGNPRSSFFTNSRVDLNYNYRTNHGQDTGGNRRDGSDIAATCLRRVGAGGAQGRLDLPGEQDDRSGGEHGSGLVATIGYSVSSRRDGRGRRGRGGRGRGTSSSETGRPRYVLNPADYGNPFPGPNTAAGGGWDSYEDKEGLGDW</sequence>
<evidence type="ECO:0000313" key="3">
    <source>
        <dbReference type="Proteomes" id="UP001175001"/>
    </source>
</evidence>
<accession>A0AA40CMZ2</accession>
<feature type="compositionally biased region" description="Basic and acidic residues" evidence="1">
    <location>
        <begin position="307"/>
        <end position="316"/>
    </location>
</feature>
<protein>
    <submittedName>
        <fullName evidence="2">Uncharacterized protein</fullName>
    </submittedName>
</protein>
<feature type="region of interest" description="Disordered" evidence="1">
    <location>
        <begin position="222"/>
        <end position="316"/>
    </location>
</feature>
<comment type="caution">
    <text evidence="2">The sequence shown here is derived from an EMBL/GenBank/DDBJ whole genome shotgun (WGS) entry which is preliminary data.</text>
</comment>
<proteinExistence type="predicted"/>